<dbReference type="EMBL" id="NEVL01000005">
    <property type="protein sequence ID" value="OZI29295.1"/>
    <property type="molecule type" value="Genomic_DNA"/>
</dbReference>
<feature type="signal peptide" evidence="1">
    <location>
        <begin position="1"/>
        <end position="25"/>
    </location>
</feature>
<dbReference type="AlphaFoldDB" id="A0A261RWJ4"/>
<organism evidence="2 5">
    <name type="scientific">Bordetella genomosp. 1</name>
    <dbReference type="NCBI Taxonomy" id="1395607"/>
    <lineage>
        <taxon>Bacteria</taxon>
        <taxon>Pseudomonadati</taxon>
        <taxon>Pseudomonadota</taxon>
        <taxon>Betaproteobacteria</taxon>
        <taxon>Burkholderiales</taxon>
        <taxon>Alcaligenaceae</taxon>
        <taxon>Bordetella</taxon>
    </lineage>
</organism>
<name>A0A261RWJ4_9BORD</name>
<proteinExistence type="predicted"/>
<dbReference type="OrthoDB" id="8638282at2"/>
<dbReference type="InterPro" id="IPR025421">
    <property type="entry name" value="DUF4148"/>
</dbReference>
<sequence>MKALSIQRITAAVLLSSAFAIVAHAQNSPAAPQAAQAQAYGSNAKKAITRAEVERDLQAWKASGLGQEWNGEDTPEMDSPAYEAMYEHYLQLTGRNAVAQPGAGVPRS</sequence>
<dbReference type="EMBL" id="NEVR01000002">
    <property type="protein sequence ID" value="OZI64975.1"/>
    <property type="molecule type" value="Genomic_DNA"/>
</dbReference>
<evidence type="ECO:0000313" key="5">
    <source>
        <dbReference type="Proteomes" id="UP000217005"/>
    </source>
</evidence>
<accession>A0A261RWJ4</accession>
<keyword evidence="1" id="KW-0732">Signal</keyword>
<evidence type="ECO:0000313" key="4">
    <source>
        <dbReference type="Proteomes" id="UP000216354"/>
    </source>
</evidence>
<keyword evidence="4" id="KW-1185">Reference proteome</keyword>
<reference evidence="2 5" key="1">
    <citation type="submission" date="2017-05" db="EMBL/GenBank/DDBJ databases">
        <title>Complete and WGS of Bordetella genogroups.</title>
        <authorList>
            <person name="Spilker T."/>
            <person name="LiPuma J."/>
        </authorList>
    </citation>
    <scope>NUCLEOTIDE SEQUENCE [LARGE SCALE GENOMIC DNA]</scope>
    <source>
        <strain evidence="2 5">AU17610</strain>
    </source>
</reference>
<dbReference type="RefSeq" id="WP_094828533.1">
    <property type="nucleotide sequence ID" value="NZ_NEVL01000005.1"/>
</dbReference>
<evidence type="ECO:0008006" key="6">
    <source>
        <dbReference type="Google" id="ProtNLM"/>
    </source>
</evidence>
<reference evidence="3 4" key="2">
    <citation type="submission" date="2017-05" db="EMBL/GenBank/DDBJ databases">
        <title>Complete and WGS of Bordetella genogroups.</title>
        <authorList>
            <person name="Spilker T."/>
            <person name="Lipuma J."/>
        </authorList>
    </citation>
    <scope>NUCLEOTIDE SEQUENCE [LARGE SCALE GENOMIC DNA]</scope>
    <source>
        <strain evidence="3 4">AU9795</strain>
    </source>
</reference>
<dbReference type="Proteomes" id="UP000216354">
    <property type="component" value="Unassembled WGS sequence"/>
</dbReference>
<evidence type="ECO:0000313" key="3">
    <source>
        <dbReference type="EMBL" id="OZI64975.1"/>
    </source>
</evidence>
<feature type="chain" id="PRO_5012514832" description="DUF4148 domain-containing protein" evidence="1">
    <location>
        <begin position="26"/>
        <end position="108"/>
    </location>
</feature>
<evidence type="ECO:0000256" key="1">
    <source>
        <dbReference type="SAM" id="SignalP"/>
    </source>
</evidence>
<dbReference type="Proteomes" id="UP000217005">
    <property type="component" value="Unassembled WGS sequence"/>
</dbReference>
<comment type="caution">
    <text evidence="2">The sequence shown here is derived from an EMBL/GenBank/DDBJ whole genome shotgun (WGS) entry which is preliminary data.</text>
</comment>
<protein>
    <recommendedName>
        <fullName evidence="6">DUF4148 domain-containing protein</fullName>
    </recommendedName>
</protein>
<dbReference type="Pfam" id="PF13663">
    <property type="entry name" value="DUF4148"/>
    <property type="match status" value="1"/>
</dbReference>
<evidence type="ECO:0000313" key="2">
    <source>
        <dbReference type="EMBL" id="OZI29295.1"/>
    </source>
</evidence>
<gene>
    <name evidence="3" type="ORF">CAL27_07790</name>
    <name evidence="2" type="ORF">CEG14_22010</name>
</gene>